<dbReference type="SUPFAM" id="SSF52540">
    <property type="entry name" value="P-loop containing nucleoside triphosphate hydrolases"/>
    <property type="match status" value="1"/>
</dbReference>
<accession>A0A1I1VEW9</accession>
<dbReference type="Pfam" id="PF02463">
    <property type="entry name" value="SMC_N"/>
    <property type="match status" value="2"/>
</dbReference>
<evidence type="ECO:0000256" key="1">
    <source>
        <dbReference type="ARBA" id="ARBA00004496"/>
    </source>
</evidence>
<dbReference type="SUPFAM" id="SSF57997">
    <property type="entry name" value="Tropomyosin"/>
    <property type="match status" value="1"/>
</dbReference>
<dbReference type="GO" id="GO:0030261">
    <property type="term" value="P:chromosome condensation"/>
    <property type="evidence" value="ECO:0007669"/>
    <property type="project" value="InterPro"/>
</dbReference>
<dbReference type="InterPro" id="IPR010935">
    <property type="entry name" value="SMC_hinge"/>
</dbReference>
<keyword evidence="5 7" id="KW-0175">Coiled coil</keyword>
<dbReference type="NCBIfam" id="TIGR02168">
    <property type="entry name" value="SMC_prok_B"/>
    <property type="match status" value="1"/>
</dbReference>
<dbReference type="PANTHER" id="PTHR43977">
    <property type="entry name" value="STRUCTURAL MAINTENANCE OF CHROMOSOMES PROTEIN 3"/>
    <property type="match status" value="1"/>
</dbReference>
<gene>
    <name evidence="7" type="primary">smc</name>
    <name evidence="9" type="ORF">SAMN05216238_104194</name>
</gene>
<dbReference type="Proteomes" id="UP000199474">
    <property type="component" value="Unassembled WGS sequence"/>
</dbReference>
<dbReference type="GO" id="GO:0016887">
    <property type="term" value="F:ATP hydrolysis activity"/>
    <property type="evidence" value="ECO:0007669"/>
    <property type="project" value="InterPro"/>
</dbReference>
<evidence type="ECO:0000313" key="9">
    <source>
        <dbReference type="EMBL" id="SFD81325.1"/>
    </source>
</evidence>
<comment type="domain">
    <text evidence="7">Contains large globular domains required for ATP hydrolysis at each terminus and a third globular domain forming a flexible hinge near the middle of the molecule. These domains are separated by coiled-coil structures.</text>
</comment>
<dbReference type="AlphaFoldDB" id="A0A1I1VEW9"/>
<feature type="binding site" evidence="7">
    <location>
        <begin position="32"/>
        <end position="39"/>
    </location>
    <ligand>
        <name>ATP</name>
        <dbReference type="ChEBI" id="CHEBI:30616"/>
    </ligand>
</feature>
<dbReference type="STRING" id="640948.SAMN05216238_104194"/>
<dbReference type="Gene3D" id="3.40.50.300">
    <property type="entry name" value="P-loop containing nucleotide triphosphate hydrolases"/>
    <property type="match status" value="2"/>
</dbReference>
<evidence type="ECO:0000313" key="10">
    <source>
        <dbReference type="Proteomes" id="UP000199474"/>
    </source>
</evidence>
<dbReference type="RefSeq" id="WP_090083603.1">
    <property type="nucleotide sequence ID" value="NZ_FOMR01000004.1"/>
</dbReference>
<dbReference type="GO" id="GO:0005524">
    <property type="term" value="F:ATP binding"/>
    <property type="evidence" value="ECO:0007669"/>
    <property type="project" value="UniProtKB-UniRule"/>
</dbReference>
<dbReference type="OrthoDB" id="9808768at2"/>
<dbReference type="HAMAP" id="MF_01894">
    <property type="entry name" value="Smc_prok"/>
    <property type="match status" value="1"/>
</dbReference>
<dbReference type="InterPro" id="IPR036277">
    <property type="entry name" value="SMC_hinge_sf"/>
</dbReference>
<evidence type="ECO:0000256" key="5">
    <source>
        <dbReference type="ARBA" id="ARBA00023054"/>
    </source>
</evidence>
<evidence type="ECO:0000256" key="2">
    <source>
        <dbReference type="ARBA" id="ARBA00022490"/>
    </source>
</evidence>
<dbReference type="EMBL" id="FOMR01000004">
    <property type="protein sequence ID" value="SFD81325.1"/>
    <property type="molecule type" value="Genomic_DNA"/>
</dbReference>
<dbReference type="Pfam" id="PF06470">
    <property type="entry name" value="SMC_hinge"/>
    <property type="match status" value="1"/>
</dbReference>
<evidence type="ECO:0000256" key="4">
    <source>
        <dbReference type="ARBA" id="ARBA00022840"/>
    </source>
</evidence>
<reference evidence="10" key="1">
    <citation type="submission" date="2016-10" db="EMBL/GenBank/DDBJ databases">
        <authorList>
            <person name="Varghese N."/>
            <person name="Submissions S."/>
        </authorList>
    </citation>
    <scope>NUCLEOTIDE SEQUENCE [LARGE SCALE GENOMIC DNA]</scope>
    <source>
        <strain evidence="10">DSM 22530</strain>
    </source>
</reference>
<dbReference type="Gene3D" id="3.30.70.1620">
    <property type="match status" value="1"/>
</dbReference>
<dbReference type="GO" id="GO:0005694">
    <property type="term" value="C:chromosome"/>
    <property type="evidence" value="ECO:0007669"/>
    <property type="project" value="InterPro"/>
</dbReference>
<keyword evidence="4 7" id="KW-0067">ATP-binding</keyword>
<comment type="function">
    <text evidence="7">Required for chromosome condensation and partitioning.</text>
</comment>
<dbReference type="InterPro" id="IPR003395">
    <property type="entry name" value="RecF/RecN/SMC_N"/>
</dbReference>
<organism evidence="9 10">
    <name type="scientific">Lentibacillus persicus</name>
    <dbReference type="NCBI Taxonomy" id="640948"/>
    <lineage>
        <taxon>Bacteria</taxon>
        <taxon>Bacillati</taxon>
        <taxon>Bacillota</taxon>
        <taxon>Bacilli</taxon>
        <taxon>Bacillales</taxon>
        <taxon>Bacillaceae</taxon>
        <taxon>Lentibacillus</taxon>
    </lineage>
</organism>
<dbReference type="Gene3D" id="1.20.1060.20">
    <property type="match status" value="1"/>
</dbReference>
<dbReference type="GO" id="GO:0005737">
    <property type="term" value="C:cytoplasm"/>
    <property type="evidence" value="ECO:0007669"/>
    <property type="project" value="UniProtKB-SubCell"/>
</dbReference>
<evidence type="ECO:0000256" key="3">
    <source>
        <dbReference type="ARBA" id="ARBA00022741"/>
    </source>
</evidence>
<dbReference type="PIRSF" id="PIRSF005719">
    <property type="entry name" value="SMC"/>
    <property type="match status" value="1"/>
</dbReference>
<dbReference type="CDD" id="cd03278">
    <property type="entry name" value="ABC_SMC_barmotin"/>
    <property type="match status" value="2"/>
</dbReference>
<name>A0A1I1VEW9_9BACI</name>
<keyword evidence="10" id="KW-1185">Reference proteome</keyword>
<keyword evidence="3 7" id="KW-0547">Nucleotide-binding</keyword>
<keyword evidence="6 7" id="KW-0238">DNA-binding</keyword>
<dbReference type="FunFam" id="3.40.50.300:FF:000984">
    <property type="entry name" value="Chromosome partition protein Smc"/>
    <property type="match status" value="1"/>
</dbReference>
<dbReference type="FunFam" id="3.40.50.300:FF:000901">
    <property type="entry name" value="Chromosome partition protein Smc"/>
    <property type="match status" value="1"/>
</dbReference>
<evidence type="ECO:0000259" key="8">
    <source>
        <dbReference type="SMART" id="SM00968"/>
    </source>
</evidence>
<sequence length="1188" mass="136428">MYLKRLESVGFKSFAERISLDFVPGVTSVVGPNGSGKSNITDAIRWVLGEQSARSLRGSKMEDVIFQGSDTRRALNVAEVTLVLDNSDKELPLDYDEISVKRRVYRSGESEFYINQQSCRLKDIIDLFMDSGLGREAFSIISQGKVEEILSSKAEERRAIFEEAAGVLKYKQRKKKSEYKLAETQENLNRVEDIIHEIEQQIAPLEKQAETAQKFLDKKEQLKQHEISLLVTEIEQLNEEWRALLGELDKEKNEEINRKTAIQKKEAELESERQQLQKLDEAIEQYQASLLSTTEQLEQYEGKRQVFNERTKHLAENKAKLKAQKSETAERIELLKYELDQEKEKLSSLKKKRNETKDQVNELETKLTIDHDEITNQIEELKSDYIEFLNEQAAKRNEKKSIQQQLNQISGKKEKQTEKFDDLLKEREKISSRTEKLKSDYTKQETSYQTKTRAIQEMKADLSEKRNAFQDSQTKLYQGYQYIEKLKSKKEMLDDMKEDFQGFFQGVKAVLKAREDNKLTGIHGAVIELIDVPKKYITAIETVLGAQAQHVVVNDDQSAREAISWLKKTNSGRATFLPLGSIQTRFIPEGLLQNAKTHPGFIGVAGDLIYSTSTFQKAVRHLMGHVLVADTLKDANEIASLVNRKHRVVTLEGDVVNPGGAMSGGAQKKSKQSLFSREKDLQEVTEKLESFQQKAEAFKQQVDKQSRQISELEGEITAEEQSLSDEQEKLQEIHTSFKEAETKLNALNDNLQLYDQDKQQFEQDVDELKTRDNELARDLTAISEKVESTQKEIDKLTKEASLFKENQDQLKEAFQKAQVTLAEQEERLKNQREKTNSLQTQLSDYEEQYEIYSNDLNELVEIENSQETKEKVEENITETKARKDELTIKIQNMRADRSNRTLDLQDQDRELKERHKQHQLFKEAIQEKEVKANRLDVELENRLSKLQTEYTITFEKAKQDYAGTSDVQEAQSIVAQIKQSIDQLGTVNLGAIEEYERISERYDFLSEQQSDLIEAKQTLHSVISEMDEEMEKRFGETFNAIKNEFSVVFQQLFGGGKAELKLTDPKNLLDTGVEIIAQPPGKKLQHLGLLSGGERALTAIALLFSILRVRPVPFCVLDEVEAALDEANVVRFAKYLKIYSDDTQFIVITHRKGTMEESDVLYGVTMQESGVSRLVSVRLEETEELINT</sequence>
<dbReference type="Gene3D" id="1.10.287.1490">
    <property type="match status" value="2"/>
</dbReference>
<comment type="subunit">
    <text evidence="7">Homodimer.</text>
</comment>
<dbReference type="GO" id="GO:0003677">
    <property type="term" value="F:DNA binding"/>
    <property type="evidence" value="ECO:0007669"/>
    <property type="project" value="UniProtKB-UniRule"/>
</dbReference>
<proteinExistence type="inferred from homology"/>
<dbReference type="InterPro" id="IPR027417">
    <property type="entry name" value="P-loop_NTPase"/>
</dbReference>
<dbReference type="SUPFAM" id="SSF75553">
    <property type="entry name" value="Smc hinge domain"/>
    <property type="match status" value="1"/>
</dbReference>
<dbReference type="InterPro" id="IPR011890">
    <property type="entry name" value="SMC_prok"/>
</dbReference>
<dbReference type="SMART" id="SM00968">
    <property type="entry name" value="SMC_hinge"/>
    <property type="match status" value="1"/>
</dbReference>
<dbReference type="GO" id="GO:0006260">
    <property type="term" value="P:DNA replication"/>
    <property type="evidence" value="ECO:0007669"/>
    <property type="project" value="UniProtKB-UniRule"/>
</dbReference>
<feature type="coiled-coil region" evidence="7">
    <location>
        <begin position="681"/>
        <end position="896"/>
    </location>
</feature>
<dbReference type="GO" id="GO:0007062">
    <property type="term" value="P:sister chromatid cohesion"/>
    <property type="evidence" value="ECO:0007669"/>
    <property type="project" value="InterPro"/>
</dbReference>
<dbReference type="GO" id="GO:0007059">
    <property type="term" value="P:chromosome segregation"/>
    <property type="evidence" value="ECO:0007669"/>
    <property type="project" value="UniProtKB-UniRule"/>
</dbReference>
<feature type="coiled-coil region" evidence="7">
    <location>
        <begin position="167"/>
        <end position="475"/>
    </location>
</feature>
<comment type="subcellular location">
    <subcellularLocation>
        <location evidence="1 7">Cytoplasm</location>
    </subcellularLocation>
</comment>
<comment type="similarity">
    <text evidence="7">Belongs to the SMC family.</text>
</comment>
<evidence type="ECO:0000256" key="7">
    <source>
        <dbReference type="HAMAP-Rule" id="MF_01894"/>
    </source>
</evidence>
<protein>
    <recommendedName>
        <fullName evidence="7">Chromosome partition protein Smc</fullName>
    </recommendedName>
</protein>
<evidence type="ECO:0000256" key="6">
    <source>
        <dbReference type="ARBA" id="ARBA00023125"/>
    </source>
</evidence>
<feature type="domain" description="SMC hinge" evidence="8">
    <location>
        <begin position="520"/>
        <end position="639"/>
    </location>
</feature>
<keyword evidence="2 7" id="KW-0963">Cytoplasm</keyword>
<dbReference type="InterPro" id="IPR024704">
    <property type="entry name" value="SMC"/>
</dbReference>